<dbReference type="AlphaFoldDB" id="A0AAN8JBK8"/>
<dbReference type="PANTHER" id="PTHR12771:SF51">
    <property type="entry name" value="LD01482P"/>
    <property type="match status" value="1"/>
</dbReference>
<evidence type="ECO:0000313" key="2">
    <source>
        <dbReference type="EMBL" id="KAK6172926.1"/>
    </source>
</evidence>
<evidence type="ECO:0000313" key="3">
    <source>
        <dbReference type="Proteomes" id="UP001347796"/>
    </source>
</evidence>
<dbReference type="Pfam" id="PF04727">
    <property type="entry name" value="ELMO_CED12"/>
    <property type="match status" value="1"/>
</dbReference>
<proteinExistence type="predicted"/>
<organism evidence="2 3">
    <name type="scientific">Patella caerulea</name>
    <name type="common">Rayed Mediterranean limpet</name>
    <dbReference type="NCBI Taxonomy" id="87958"/>
    <lineage>
        <taxon>Eukaryota</taxon>
        <taxon>Metazoa</taxon>
        <taxon>Spiralia</taxon>
        <taxon>Lophotrochozoa</taxon>
        <taxon>Mollusca</taxon>
        <taxon>Gastropoda</taxon>
        <taxon>Patellogastropoda</taxon>
        <taxon>Patelloidea</taxon>
        <taxon>Patellidae</taxon>
        <taxon>Patella</taxon>
    </lineage>
</organism>
<dbReference type="GO" id="GO:0005096">
    <property type="term" value="F:GTPase activator activity"/>
    <property type="evidence" value="ECO:0007669"/>
    <property type="project" value="TreeGrafter"/>
</dbReference>
<feature type="domain" description="ELMO" evidence="1">
    <location>
        <begin position="133"/>
        <end position="289"/>
    </location>
</feature>
<evidence type="ECO:0000259" key="1">
    <source>
        <dbReference type="PROSITE" id="PS51335"/>
    </source>
</evidence>
<keyword evidence="3" id="KW-1185">Reference proteome</keyword>
<comment type="caution">
    <text evidence="2">The sequence shown here is derived from an EMBL/GenBank/DDBJ whole genome shotgun (WGS) entry which is preliminary data.</text>
</comment>
<accession>A0AAN8JBK8</accession>
<dbReference type="PANTHER" id="PTHR12771">
    <property type="entry name" value="ENGULFMENT AND CELL MOTILITY"/>
    <property type="match status" value="1"/>
</dbReference>
<reference evidence="2 3" key="1">
    <citation type="submission" date="2024-01" db="EMBL/GenBank/DDBJ databases">
        <title>The genome of the rayed Mediterranean limpet Patella caerulea (Linnaeus, 1758).</title>
        <authorList>
            <person name="Anh-Thu Weber A."/>
            <person name="Halstead-Nussloch G."/>
        </authorList>
    </citation>
    <scope>NUCLEOTIDE SEQUENCE [LARGE SCALE GENOMIC DNA]</scope>
    <source>
        <strain evidence="2">AATW-2023a</strain>
        <tissue evidence="2">Whole specimen</tissue>
    </source>
</reference>
<sequence length="302" mass="35989">MWSELWSNLWSSIFFSILRPMLKWILRRVTGKCELLRITYEENHGSQRTKRIEKSLKLSHQPFIKQLILPENVDVEVTEATKEIMKIKDIVPEVHSRFSSSFSCCLSQVVGYKKLQNEVELMRTTPYSSDNIHHENKLLQLWNLLMPDTKLESRISRQWTDIGFQGEDPKTDFRGMGMLGFNQLLYFSENYTKEARNVLSQSHHPQYGYSYAIVGINLTSMIYTLLKGGKLRTHFYNLKQAPATIQDLHDVYCYLFQEFNKFWFREKPKDIMEFGRLRDKFHKQIIERLREPRTILQYNNKD</sequence>
<dbReference type="EMBL" id="JAZGQO010000011">
    <property type="protein sequence ID" value="KAK6172926.1"/>
    <property type="molecule type" value="Genomic_DNA"/>
</dbReference>
<name>A0AAN8JBK8_PATCE</name>
<dbReference type="Proteomes" id="UP001347796">
    <property type="component" value="Unassembled WGS sequence"/>
</dbReference>
<dbReference type="PROSITE" id="PS51335">
    <property type="entry name" value="ELMO"/>
    <property type="match status" value="1"/>
</dbReference>
<gene>
    <name evidence="2" type="ORF">SNE40_016489</name>
</gene>
<dbReference type="InterPro" id="IPR050868">
    <property type="entry name" value="ELMO_domain-containing"/>
</dbReference>
<protein>
    <recommendedName>
        <fullName evidence="1">ELMO domain-containing protein</fullName>
    </recommendedName>
</protein>
<dbReference type="InterPro" id="IPR006816">
    <property type="entry name" value="ELMO_dom"/>
</dbReference>